<dbReference type="PATRIC" id="fig|45067.4.peg.2090"/>
<feature type="signal peptide" evidence="2">
    <location>
        <begin position="1"/>
        <end position="23"/>
    </location>
</feature>
<evidence type="ECO:0000313" key="4">
    <source>
        <dbReference type="Proteomes" id="UP000054869"/>
    </source>
</evidence>
<dbReference type="AlphaFoldDB" id="A0A0W0VIV6"/>
<protein>
    <submittedName>
        <fullName evidence="3">Uncharacterized protein</fullName>
    </submittedName>
</protein>
<dbReference type="eggNOG" id="ENOG5030RFE">
    <property type="taxonomic scope" value="Bacteria"/>
</dbReference>
<gene>
    <name evidence="3" type="ORF">Llan_1995</name>
</gene>
<feature type="chain" id="PRO_5006914834" evidence="2">
    <location>
        <begin position="24"/>
        <end position="723"/>
    </location>
</feature>
<accession>A0A0W0VIV6</accession>
<name>A0A0W0VIV6_9GAMM</name>
<evidence type="ECO:0000256" key="2">
    <source>
        <dbReference type="SAM" id="SignalP"/>
    </source>
</evidence>
<dbReference type="Proteomes" id="UP000054869">
    <property type="component" value="Unassembled WGS sequence"/>
</dbReference>
<evidence type="ECO:0000313" key="3">
    <source>
        <dbReference type="EMBL" id="KTD20066.1"/>
    </source>
</evidence>
<reference evidence="3 4" key="1">
    <citation type="submission" date="2015-11" db="EMBL/GenBank/DDBJ databases">
        <title>Genomic analysis of 38 Legionella species identifies large and diverse effector repertoires.</title>
        <authorList>
            <person name="Burstein D."/>
            <person name="Amaro F."/>
            <person name="Zusman T."/>
            <person name="Lifshitz Z."/>
            <person name="Cohen O."/>
            <person name="Gilbert J.A."/>
            <person name="Pupko T."/>
            <person name="Shuman H.A."/>
            <person name="Segal G."/>
        </authorList>
    </citation>
    <scope>NUCLEOTIDE SEQUENCE [LARGE SCALE GENOMIC DNA]</scope>
    <source>
        <strain evidence="3 4">ATCC 49751</strain>
    </source>
</reference>
<keyword evidence="1" id="KW-0175">Coiled coil</keyword>
<proteinExistence type="predicted"/>
<sequence length="723" mass="80087">MRKYTAILVAIGLLLNNLNLALAAKNTDREIKELIRFLTSSQILTLSKDALSIPLSFYVGTTEDVARYFGDFICSTDDTCRVIDTLYSNPYPFLTSPYVILGQGLPPKEGTVQQWFQAQAQIERTNIKYGTDIYHAAVWQIALALASKNDYLSTTTVRNLVANELASISNPANRATSPIFKYGYQVSIVDPLKAFTFRLLATNYYNKDPFFGGPYQQFFSWDYDPFVLARNDPEGHNPDFFKFVTTWSDWKPLTGENAWAQLIGPLQAEYVFTEGKIPIDSAALQNAINSLFAFSAMQTGTGAFYYAPGGVQDGQGPIPPGEVSLEDNFSVLAGLQILRGILENTQQTTEVTGALHHIDIMLNGGITVNGYQTHGLLSFLYNGSFDRQKGVFYTQGSINIPSSPDDWMPDISEDLTSMAVDVNLWGISALGVETVDKWFGEGTALNIWRIVRNHGGYFQDSELWGVGYTLNNHTDIEPEDVMSADNTASAINTLRSMINHYSALGMDTQELEKDLRSLQDNIVSLRSDQYLAAGFVGATPSEFYIELPKQAGLAYLYASRRLDLPFLWNANTLASTSATSWVLITRFIFNPFQYTGKFEGEDYPIPLRIDILDDNNEPEGNALPRTVRVAYTRGDLEPVKKLVISYNLDGSQINWIVAGSTSLNRGIATLPKGAEGIMIKSGWANACQVIPAINICKDDSCLSVHTIQARWSPNGKGQCDLVD</sequence>
<organism evidence="3 4">
    <name type="scientific">Legionella lansingensis</name>
    <dbReference type="NCBI Taxonomy" id="45067"/>
    <lineage>
        <taxon>Bacteria</taxon>
        <taxon>Pseudomonadati</taxon>
        <taxon>Pseudomonadota</taxon>
        <taxon>Gammaproteobacteria</taxon>
        <taxon>Legionellales</taxon>
        <taxon>Legionellaceae</taxon>
        <taxon>Legionella</taxon>
    </lineage>
</organism>
<dbReference type="OrthoDB" id="5631289at2"/>
<keyword evidence="4" id="KW-1185">Reference proteome</keyword>
<evidence type="ECO:0000256" key="1">
    <source>
        <dbReference type="SAM" id="Coils"/>
    </source>
</evidence>
<dbReference type="RefSeq" id="WP_028372993.1">
    <property type="nucleotide sequence ID" value="NZ_CAAAJD010000027.1"/>
</dbReference>
<comment type="caution">
    <text evidence="3">The sequence shown here is derived from an EMBL/GenBank/DDBJ whole genome shotgun (WGS) entry which is preliminary data.</text>
</comment>
<dbReference type="EMBL" id="LNYI01000046">
    <property type="protein sequence ID" value="KTD20066.1"/>
    <property type="molecule type" value="Genomic_DNA"/>
</dbReference>
<keyword evidence="2" id="KW-0732">Signal</keyword>
<feature type="coiled-coil region" evidence="1">
    <location>
        <begin position="501"/>
        <end position="528"/>
    </location>
</feature>